<gene>
    <name evidence="2" type="ORF">BECKFM1743A_GA0114220_109511</name>
    <name evidence="3" type="ORF">BECKFM1743B_GA0114221_109772</name>
    <name evidence="1" type="ORF">BECKFM1743C_GA0114222_109001</name>
</gene>
<dbReference type="EMBL" id="CAADFL010000977">
    <property type="protein sequence ID" value="VFK24245.1"/>
    <property type="molecule type" value="Genomic_DNA"/>
</dbReference>
<evidence type="ECO:0000313" key="1">
    <source>
        <dbReference type="EMBL" id="VFJ76028.1"/>
    </source>
</evidence>
<reference evidence="3" key="1">
    <citation type="submission" date="2019-02" db="EMBL/GenBank/DDBJ databases">
        <authorList>
            <person name="Gruber-Vodicka R. H."/>
            <person name="Seah K. B. B."/>
        </authorList>
    </citation>
    <scope>NUCLEOTIDE SEQUENCE</scope>
    <source>
        <strain evidence="2">BECK_BZ163</strain>
        <strain evidence="3">BECK_BZ164</strain>
        <strain evidence="1">BECK_BZ165</strain>
    </source>
</reference>
<organism evidence="3">
    <name type="scientific">Candidatus Kentrum sp. FM</name>
    <dbReference type="NCBI Taxonomy" id="2126340"/>
    <lineage>
        <taxon>Bacteria</taxon>
        <taxon>Pseudomonadati</taxon>
        <taxon>Pseudomonadota</taxon>
        <taxon>Gammaproteobacteria</taxon>
        <taxon>Candidatus Kentrum</taxon>
    </lineage>
</organism>
<evidence type="ECO:0000313" key="2">
    <source>
        <dbReference type="EMBL" id="VFJ76901.1"/>
    </source>
</evidence>
<accession>A0A450X4P0</accession>
<sequence length="249" mass="28018">MIFQPAIFTTSHRRERRITSVPRPVLFLFILGLCLQGAWHGARPPPQADAESLPRPPSVAALRLISLGDPLVTARGLMLWLQAFDNQPGISIPFAALDYDKLRGWLARILALDPKGQYPLLAASRLYAQVPVPEKQRAMLAFVYEQFFHDPDRRWPWLAHGVIIARHDLQDLPLALKYAQGITQHATGPGVPYWARDMSILILEDMGEPERARALIGELLERGDITDPGEIRFLEKKREALGIGTGRNR</sequence>
<dbReference type="AlphaFoldDB" id="A0A450X4P0"/>
<evidence type="ECO:0000313" key="3">
    <source>
        <dbReference type="EMBL" id="VFK24245.1"/>
    </source>
</evidence>
<dbReference type="EMBL" id="CAADFA010000900">
    <property type="protein sequence ID" value="VFJ76028.1"/>
    <property type="molecule type" value="Genomic_DNA"/>
</dbReference>
<protein>
    <submittedName>
        <fullName evidence="3">Uncharacterized protein</fullName>
    </submittedName>
</protein>
<proteinExistence type="predicted"/>
<name>A0A450X4P0_9GAMM</name>
<dbReference type="EMBL" id="CAADEZ010000951">
    <property type="protein sequence ID" value="VFJ76901.1"/>
    <property type="molecule type" value="Genomic_DNA"/>
</dbReference>